<name>A0A5B8XRY3_9DELT</name>
<evidence type="ECO:0000313" key="6">
    <source>
        <dbReference type="EMBL" id="QED28304.1"/>
    </source>
</evidence>
<dbReference type="Gene3D" id="3.40.50.300">
    <property type="entry name" value="P-loop containing nucleotide triphosphate hydrolases"/>
    <property type="match status" value="1"/>
</dbReference>
<reference evidence="6 7" key="1">
    <citation type="submission" date="2019-08" db="EMBL/GenBank/DDBJ databases">
        <authorList>
            <person name="Liang Q."/>
        </authorList>
    </citation>
    <scope>NUCLEOTIDE SEQUENCE [LARGE SCALE GENOMIC DNA]</scope>
    <source>
        <strain evidence="6 7">V1718</strain>
    </source>
</reference>
<protein>
    <submittedName>
        <fullName evidence="6">Sigma-54-dependent Fis family transcriptional regulator</fullName>
    </submittedName>
</protein>
<keyword evidence="3" id="KW-0805">Transcription regulation</keyword>
<evidence type="ECO:0000256" key="2">
    <source>
        <dbReference type="ARBA" id="ARBA00022840"/>
    </source>
</evidence>
<dbReference type="GO" id="GO:0043565">
    <property type="term" value="F:sequence-specific DNA binding"/>
    <property type="evidence" value="ECO:0007669"/>
    <property type="project" value="InterPro"/>
</dbReference>
<dbReference type="InterPro" id="IPR002197">
    <property type="entry name" value="HTH_Fis"/>
</dbReference>
<organism evidence="6 7">
    <name type="scientific">Microvenator marinus</name>
    <dbReference type="NCBI Taxonomy" id="2600177"/>
    <lineage>
        <taxon>Bacteria</taxon>
        <taxon>Deltaproteobacteria</taxon>
        <taxon>Bradymonadales</taxon>
        <taxon>Microvenatoraceae</taxon>
        <taxon>Microvenator</taxon>
    </lineage>
</organism>
<dbReference type="GO" id="GO:0005524">
    <property type="term" value="F:ATP binding"/>
    <property type="evidence" value="ECO:0007669"/>
    <property type="project" value="UniProtKB-KW"/>
</dbReference>
<dbReference type="InterPro" id="IPR002078">
    <property type="entry name" value="Sigma_54_int"/>
</dbReference>
<dbReference type="AlphaFoldDB" id="A0A5B8XRY3"/>
<dbReference type="SUPFAM" id="SSF46689">
    <property type="entry name" value="Homeodomain-like"/>
    <property type="match status" value="1"/>
</dbReference>
<keyword evidence="1" id="KW-0547">Nucleotide-binding</keyword>
<dbReference type="Gene3D" id="1.10.10.60">
    <property type="entry name" value="Homeodomain-like"/>
    <property type="match status" value="1"/>
</dbReference>
<dbReference type="InterPro" id="IPR058031">
    <property type="entry name" value="AAA_lid_NorR"/>
</dbReference>
<evidence type="ECO:0000313" key="7">
    <source>
        <dbReference type="Proteomes" id="UP000321595"/>
    </source>
</evidence>
<dbReference type="OrthoDB" id="236556at2"/>
<evidence type="ECO:0000256" key="3">
    <source>
        <dbReference type="ARBA" id="ARBA00023015"/>
    </source>
</evidence>
<dbReference type="EMBL" id="CP042467">
    <property type="protein sequence ID" value="QED28304.1"/>
    <property type="molecule type" value="Genomic_DNA"/>
</dbReference>
<keyword evidence="2" id="KW-0067">ATP-binding</keyword>
<accession>A0A5B8XRY3</accession>
<dbReference type="Pfam" id="PF02954">
    <property type="entry name" value="HTH_8"/>
    <property type="match status" value="1"/>
</dbReference>
<dbReference type="Proteomes" id="UP000321595">
    <property type="component" value="Chromosome"/>
</dbReference>
<evidence type="ECO:0000259" key="5">
    <source>
        <dbReference type="PROSITE" id="PS50045"/>
    </source>
</evidence>
<dbReference type="RefSeq" id="WP_146960609.1">
    <property type="nucleotide sequence ID" value="NZ_CP042467.1"/>
</dbReference>
<keyword evidence="7" id="KW-1185">Reference proteome</keyword>
<dbReference type="SUPFAM" id="SSF52540">
    <property type="entry name" value="P-loop containing nucleoside triphosphate hydrolases"/>
    <property type="match status" value="1"/>
</dbReference>
<dbReference type="PROSITE" id="PS50045">
    <property type="entry name" value="SIGMA54_INTERACT_4"/>
    <property type="match status" value="1"/>
</dbReference>
<dbReference type="KEGG" id="bbae:FRD01_13905"/>
<dbReference type="InterPro" id="IPR027417">
    <property type="entry name" value="P-loop_NTPase"/>
</dbReference>
<keyword evidence="4" id="KW-0804">Transcription</keyword>
<gene>
    <name evidence="6" type="ORF">FRD01_13905</name>
</gene>
<dbReference type="GO" id="GO:0006355">
    <property type="term" value="P:regulation of DNA-templated transcription"/>
    <property type="evidence" value="ECO:0007669"/>
    <property type="project" value="InterPro"/>
</dbReference>
<dbReference type="Pfam" id="PF00158">
    <property type="entry name" value="Sigma54_activat"/>
    <property type="match status" value="1"/>
</dbReference>
<dbReference type="PANTHER" id="PTHR32071:SF122">
    <property type="entry name" value="SIGMA FACTOR"/>
    <property type="match status" value="1"/>
</dbReference>
<proteinExistence type="predicted"/>
<feature type="domain" description="Sigma-54 factor interaction" evidence="5">
    <location>
        <begin position="165"/>
        <end position="371"/>
    </location>
</feature>
<evidence type="ECO:0000256" key="1">
    <source>
        <dbReference type="ARBA" id="ARBA00022741"/>
    </source>
</evidence>
<dbReference type="PANTHER" id="PTHR32071">
    <property type="entry name" value="TRANSCRIPTIONAL REGULATORY PROTEIN"/>
    <property type="match status" value="1"/>
</dbReference>
<dbReference type="Pfam" id="PF25601">
    <property type="entry name" value="AAA_lid_14"/>
    <property type="match status" value="1"/>
</dbReference>
<dbReference type="InterPro" id="IPR009057">
    <property type="entry name" value="Homeodomain-like_sf"/>
</dbReference>
<sequence>MASVLIAWVSDADIDATGPNKVAESRIHRVVADEFYANVILLSTQSKKAARSFRKWLSQEVGTPIELDRVKLNSELDFNEVYDATLGALEGARVRIDEEEIEWSFLLGSESPILDAVLIHLAQSHGAELLHWTPSEGLKVIDSRMDLGQIKPERTLSGTKPEADLEAGGPVLEKLSKHALELAKKQVPVLIHGEIGVGRELLAEAMHGASSRREAPFFVMDCDTAALEDLDHVLFAENGVLWTRATVFLESIHALPAALQARLTRVLRDGRIQSKSLRARIIASTDLAPEALLSAIRPDLFHLLAIGIVHVPPLRQRKEEILSIAELILRKLSEDFSRNFTLASGCEEVLATHNWPGNLRELEGTLRRASLLSGDEISIATLSASIIRAGAAPKAPIEVSDLQEYLDAIARDVIAQTMERVEGNKTQAARELGLNSYQTLTNWMKRLGVE</sequence>
<dbReference type="CDD" id="cd00009">
    <property type="entry name" value="AAA"/>
    <property type="match status" value="1"/>
</dbReference>
<evidence type="ECO:0000256" key="4">
    <source>
        <dbReference type="ARBA" id="ARBA00023163"/>
    </source>
</evidence>
<dbReference type="Gene3D" id="1.10.8.60">
    <property type="match status" value="1"/>
</dbReference>